<accession>A0A8E2DJD3</accession>
<evidence type="ECO:0000313" key="4">
    <source>
        <dbReference type="Proteomes" id="UP000250043"/>
    </source>
</evidence>
<dbReference type="PANTHER" id="PTHR40465:SF1">
    <property type="entry name" value="DUF6534 DOMAIN-CONTAINING PROTEIN"/>
    <property type="match status" value="1"/>
</dbReference>
<keyword evidence="1" id="KW-0472">Membrane</keyword>
<dbReference type="AlphaFoldDB" id="A0A8E2DJD3"/>
<dbReference type="PANTHER" id="PTHR40465">
    <property type="entry name" value="CHROMOSOME 1, WHOLE GENOME SHOTGUN SEQUENCE"/>
    <property type="match status" value="1"/>
</dbReference>
<evidence type="ECO:0000313" key="3">
    <source>
        <dbReference type="EMBL" id="OCH88916.1"/>
    </source>
</evidence>
<feature type="transmembrane region" description="Helical" evidence="1">
    <location>
        <begin position="20"/>
        <end position="43"/>
    </location>
</feature>
<feature type="domain" description="DUF6534" evidence="2">
    <location>
        <begin position="192"/>
        <end position="273"/>
    </location>
</feature>
<keyword evidence="1" id="KW-0812">Transmembrane</keyword>
<protein>
    <recommendedName>
        <fullName evidence="2">DUF6534 domain-containing protein</fullName>
    </recommendedName>
</protein>
<keyword evidence="4" id="KW-1185">Reference proteome</keyword>
<gene>
    <name evidence="3" type="ORF">OBBRIDRAFT_836233</name>
</gene>
<organism evidence="3 4">
    <name type="scientific">Obba rivulosa</name>
    <dbReference type="NCBI Taxonomy" id="1052685"/>
    <lineage>
        <taxon>Eukaryota</taxon>
        <taxon>Fungi</taxon>
        <taxon>Dikarya</taxon>
        <taxon>Basidiomycota</taxon>
        <taxon>Agaricomycotina</taxon>
        <taxon>Agaricomycetes</taxon>
        <taxon>Polyporales</taxon>
        <taxon>Gelatoporiaceae</taxon>
        <taxon>Obba</taxon>
    </lineage>
</organism>
<proteinExistence type="predicted"/>
<dbReference type="Proteomes" id="UP000250043">
    <property type="component" value="Unassembled WGS sequence"/>
</dbReference>
<sequence>MASPIPDKLIQTLVVPNCGALFLAVPFASLVYGITVLQTYRYYSHYADDPLYVKIFVAVIAFFDTAQLAFVIYSAWWYLIPNYGNLASISVIPFGISAEIAMTIALGILVQCFFASRVWLMSGRKLIIPLIIHSPWGNSHSGFTTPSECKELGNMYTILSSFSQCAAFAAFHAVISQRFALQWSAAVGLACSMASDFAITGSQCYYLRKVRSGMTKTDKLIDVLIMYTVNTGLITSVVATSAIVLSTVFSTTFWLVIPFTLISKSYANSALAT</sequence>
<feature type="transmembrane region" description="Helical" evidence="1">
    <location>
        <begin position="220"/>
        <end position="237"/>
    </location>
</feature>
<evidence type="ECO:0000256" key="1">
    <source>
        <dbReference type="SAM" id="Phobius"/>
    </source>
</evidence>
<feature type="transmembrane region" description="Helical" evidence="1">
    <location>
        <begin position="100"/>
        <end position="120"/>
    </location>
</feature>
<dbReference type="Pfam" id="PF20152">
    <property type="entry name" value="DUF6534"/>
    <property type="match status" value="1"/>
</dbReference>
<dbReference type="InterPro" id="IPR045339">
    <property type="entry name" value="DUF6534"/>
</dbReference>
<name>A0A8E2DJD3_9APHY</name>
<feature type="transmembrane region" description="Helical" evidence="1">
    <location>
        <begin position="55"/>
        <end position="80"/>
    </location>
</feature>
<reference evidence="3 4" key="1">
    <citation type="submission" date="2016-07" db="EMBL/GenBank/DDBJ databases">
        <title>Draft genome of the white-rot fungus Obba rivulosa 3A-2.</title>
        <authorList>
            <consortium name="DOE Joint Genome Institute"/>
            <person name="Miettinen O."/>
            <person name="Riley R."/>
            <person name="Acob R."/>
            <person name="Barry K."/>
            <person name="Cullen D."/>
            <person name="De Vries R."/>
            <person name="Hainaut M."/>
            <person name="Hatakka A."/>
            <person name="Henrissat B."/>
            <person name="Hilden K."/>
            <person name="Kuo R."/>
            <person name="Labutti K."/>
            <person name="Lipzen A."/>
            <person name="Makela M.R."/>
            <person name="Sandor L."/>
            <person name="Spatafora J.W."/>
            <person name="Grigoriev I.V."/>
            <person name="Hibbett D.S."/>
        </authorList>
    </citation>
    <scope>NUCLEOTIDE SEQUENCE [LARGE SCALE GENOMIC DNA]</scope>
    <source>
        <strain evidence="3 4">3A-2</strain>
    </source>
</reference>
<evidence type="ECO:0000259" key="2">
    <source>
        <dbReference type="Pfam" id="PF20152"/>
    </source>
</evidence>
<dbReference type="OrthoDB" id="3270417at2759"/>
<dbReference type="EMBL" id="KV722440">
    <property type="protein sequence ID" value="OCH88916.1"/>
    <property type="molecule type" value="Genomic_DNA"/>
</dbReference>
<feature type="transmembrane region" description="Helical" evidence="1">
    <location>
        <begin position="181"/>
        <end position="199"/>
    </location>
</feature>
<keyword evidence="1" id="KW-1133">Transmembrane helix</keyword>